<feature type="domain" description="Heterokaryon incompatibility" evidence="1">
    <location>
        <begin position="74"/>
        <end position="251"/>
    </location>
</feature>
<proteinExistence type="predicted"/>
<accession>A0A178ZBC0</accession>
<dbReference type="InterPro" id="IPR010730">
    <property type="entry name" value="HET"/>
</dbReference>
<organism evidence="2 3">
    <name type="scientific">Fonsecaea erecta</name>
    <dbReference type="NCBI Taxonomy" id="1367422"/>
    <lineage>
        <taxon>Eukaryota</taxon>
        <taxon>Fungi</taxon>
        <taxon>Dikarya</taxon>
        <taxon>Ascomycota</taxon>
        <taxon>Pezizomycotina</taxon>
        <taxon>Eurotiomycetes</taxon>
        <taxon>Chaetothyriomycetidae</taxon>
        <taxon>Chaetothyriales</taxon>
        <taxon>Herpotrichiellaceae</taxon>
        <taxon>Fonsecaea</taxon>
    </lineage>
</organism>
<dbReference type="Proteomes" id="UP000078343">
    <property type="component" value="Unassembled WGS sequence"/>
</dbReference>
<evidence type="ECO:0000313" key="3">
    <source>
        <dbReference type="Proteomes" id="UP000078343"/>
    </source>
</evidence>
<dbReference type="PANTHER" id="PTHR24148:SF82">
    <property type="entry name" value="HETEROKARYON INCOMPATIBILITY DOMAIN-CONTAINING PROTEIN"/>
    <property type="match status" value="1"/>
</dbReference>
<dbReference type="AlphaFoldDB" id="A0A178ZBC0"/>
<dbReference type="STRING" id="1367422.A0A178ZBC0"/>
<dbReference type="EMBL" id="LVYI01000008">
    <property type="protein sequence ID" value="OAP57058.1"/>
    <property type="molecule type" value="Genomic_DNA"/>
</dbReference>
<dbReference type="OrthoDB" id="2157530at2759"/>
<name>A0A178ZBC0_9EURO</name>
<comment type="caution">
    <text evidence="2">The sequence shown here is derived from an EMBL/GenBank/DDBJ whole genome shotgun (WGS) entry which is preliminary data.</text>
</comment>
<dbReference type="InterPro" id="IPR052895">
    <property type="entry name" value="HetReg/Transcr_Mod"/>
</dbReference>
<keyword evidence="3" id="KW-1185">Reference proteome</keyword>
<reference evidence="2 3" key="1">
    <citation type="submission" date="2016-04" db="EMBL/GenBank/DDBJ databases">
        <title>Draft genome of Fonsecaea erecta CBS 125763.</title>
        <authorList>
            <person name="Weiss V.A."/>
            <person name="Vicente V.A."/>
            <person name="Raittz R.T."/>
            <person name="Moreno L.F."/>
            <person name="De Souza E.M."/>
            <person name="Pedrosa F.O."/>
            <person name="Steffens M.B."/>
            <person name="Faoro H."/>
            <person name="Tadra-Sfeir M.Z."/>
            <person name="Najafzadeh M.J."/>
            <person name="Felipe M.S."/>
            <person name="Teixeira M."/>
            <person name="Sun J."/>
            <person name="Xi L."/>
            <person name="Gomes R."/>
            <person name="De Azevedo C.M."/>
            <person name="Salgado C.G."/>
            <person name="Da Silva M.B."/>
            <person name="Nascimento M.F."/>
            <person name="Queiroz-Telles F."/>
            <person name="Attili D.S."/>
            <person name="Gorbushina A."/>
        </authorList>
    </citation>
    <scope>NUCLEOTIDE SEQUENCE [LARGE SCALE GENOMIC DNA]</scope>
    <source>
        <strain evidence="2 3">CBS 125763</strain>
    </source>
</reference>
<sequence>MDPLALMTKGWSTTPGSAPEPYIYQALEEEHHEIRLLKLMPSRDPKEPLRATIVTIRPDWLALASDPNHPGPRWTALSYVWTDPDGPTVVLDGQQLRETARKEEIIIGKTVIKITSNLFGALMLIRGYEQFCTVWADQICIDQANLQERASQVQQMHMIFSLAENVLVWLGKAMRGVKTQMFAQMFTWLHSPRRTGRIEDAPSFAQFTAKLMTEQPHLYPPPNEDHHLFTKQMVKDILEDPWFSRSWVIQEAVHAKSLLVYLGPVVIPWEMFEEAISGLSYWSIPWSTAEDSALATFHRGGLQIIKKTRDWQESRYRHETLLPSAPLSTLLQGLRVTRSTDARDKVYAFWHMSDQEFRAEKGLIDALPISYERSTQEVYGRTVAYCINTEMNLDVLSCACKLEASRQNSGFPSWMHDWQVHPDQLGCAIDVHNILPQRGCDAYAVNSESRGGKVPFNACAGRPAYYGRPPDEPGLVYSGQFDQIGLRGIAFDEVRAITSVCYSNTPGEEVGAGQEMDWNLWWNCATTEIKDDPYVDHESRVEAFCQALTFGNVKISGHSQTEVIQDFRRWWSAGRLLHDSSSAHSSNWSERLQNYEAFKKLPFPNGLYVNKRRLFRTVRGYIGSACEHIEPGDMVWILWGGALPFLLRKVEREESLYHIVGGAVYIHGIMFGEAVAKAEDEGMEQQAIWLA</sequence>
<dbReference type="PANTHER" id="PTHR24148">
    <property type="entry name" value="ANKYRIN REPEAT DOMAIN-CONTAINING PROTEIN 39 HOMOLOG-RELATED"/>
    <property type="match status" value="1"/>
</dbReference>
<dbReference type="Pfam" id="PF26639">
    <property type="entry name" value="Het-6_barrel"/>
    <property type="match status" value="1"/>
</dbReference>
<dbReference type="RefSeq" id="XP_018690425.1">
    <property type="nucleotide sequence ID" value="XM_018840678.1"/>
</dbReference>
<evidence type="ECO:0000259" key="1">
    <source>
        <dbReference type="Pfam" id="PF06985"/>
    </source>
</evidence>
<dbReference type="Pfam" id="PF06985">
    <property type="entry name" value="HET"/>
    <property type="match status" value="1"/>
</dbReference>
<protein>
    <recommendedName>
        <fullName evidence="1">Heterokaryon incompatibility domain-containing protein</fullName>
    </recommendedName>
</protein>
<gene>
    <name evidence="2" type="ORF">AYL99_09171</name>
</gene>
<evidence type="ECO:0000313" key="2">
    <source>
        <dbReference type="EMBL" id="OAP57058.1"/>
    </source>
</evidence>
<dbReference type="GeneID" id="30013339"/>